<dbReference type="Pfam" id="PF17957">
    <property type="entry name" value="Big_7"/>
    <property type="match status" value="1"/>
</dbReference>
<dbReference type="AlphaFoldDB" id="A0A222FGN5"/>
<proteinExistence type="predicted"/>
<dbReference type="KEGG" id="bsan:CHH28_02690"/>
<keyword evidence="3" id="KW-1185">Reference proteome</keyword>
<dbReference type="CDD" id="cd00063">
    <property type="entry name" value="FN3"/>
    <property type="match status" value="1"/>
</dbReference>
<name>A0A222FGN5_9GAMM</name>
<sequence>MALVGCQSSEQDKDKVEGVPADQDLRADQITITEPFNRSVVYDSIVNVRANIPEAADVQEVALFVDGIEVARDTDGEPWQIPWASYYWADNDSHTLMLKAVTKGGNEVRSNQLFYVYVDTSTTEMLGFEPGIANAVLKDQNSLTVAFNELPSATKYEVKYINEDIEKKIETQVTEVELTDLAVGEYELSYRAFNQERVGPWSESVTFEVAATDLPALNAAEISPSESGYDVRLSWQDMSEDSTYNVELTSLINEEDSSVHEDISGNELLLSDLPTGRYEWRLTRINSLNQASQPSQPELLELGVFSRILGGSGEDTAKQLISSNRGGYIVLGTTLSQEVSASVDTEGDNWIVKLDDQGKVEWQYIDNAAGRSRFEDIVELADGSIVAVGSDASANSGVALKLSNQGSSLWEVTYRPENVAERYDFLDVVEFNGSLYASAAKWGQAGCNGCTKRTEYYVHAIGSGDGTVSDPIELPEVTGVKRVSIDKLVQTAAGELLLAGMAMPEVDGTGSIIQTGAYLQILNSALIEVAAWNNAGKLFHGNLGDVVELTNGRFAIIGQGINESNAHVAVVYSNEGKLVAHSDDASGYSYTNQPLSAGLDGDFYSAFSGASSRGDSIKLAKFGAEATFKSATSDGYAFSQPPFISGLTSNDDGTFTYLVNQPQSGNKTDIMVVKAVFQ</sequence>
<evidence type="ECO:0000256" key="1">
    <source>
        <dbReference type="SAM" id="MobiDB-lite"/>
    </source>
</evidence>
<feature type="compositionally biased region" description="Basic and acidic residues" evidence="1">
    <location>
        <begin position="10"/>
        <end position="21"/>
    </location>
</feature>
<dbReference type="InterPro" id="IPR003961">
    <property type="entry name" value="FN3_dom"/>
</dbReference>
<accession>A0A222FGN5</accession>
<dbReference type="SUPFAM" id="SSF49265">
    <property type="entry name" value="Fibronectin type III"/>
    <property type="match status" value="1"/>
</dbReference>
<feature type="region of interest" description="Disordered" evidence="1">
    <location>
        <begin position="1"/>
        <end position="21"/>
    </location>
</feature>
<dbReference type="InterPro" id="IPR036116">
    <property type="entry name" value="FN3_sf"/>
</dbReference>
<dbReference type="InterPro" id="IPR013783">
    <property type="entry name" value="Ig-like_fold"/>
</dbReference>
<evidence type="ECO:0008006" key="4">
    <source>
        <dbReference type="Google" id="ProtNLM"/>
    </source>
</evidence>
<reference evidence="2 3" key="1">
    <citation type="submission" date="2017-07" db="EMBL/GenBank/DDBJ databases">
        <title>Annotated genome sequence of Bacterioplanes sanyensis isolated from Red Sea.</title>
        <authorList>
            <person name="Rehman Z.U."/>
        </authorList>
    </citation>
    <scope>NUCLEOTIDE SEQUENCE [LARGE SCALE GENOMIC DNA]</scope>
    <source>
        <strain evidence="2 3">NV9</strain>
    </source>
</reference>
<evidence type="ECO:0000313" key="3">
    <source>
        <dbReference type="Proteomes" id="UP000202440"/>
    </source>
</evidence>
<dbReference type="Gene3D" id="2.60.40.10">
    <property type="entry name" value="Immunoglobulins"/>
    <property type="match status" value="2"/>
</dbReference>
<dbReference type="Proteomes" id="UP000202440">
    <property type="component" value="Chromosome"/>
</dbReference>
<organism evidence="2 3">
    <name type="scientific">Bacterioplanes sanyensis</name>
    <dbReference type="NCBI Taxonomy" id="1249553"/>
    <lineage>
        <taxon>Bacteria</taxon>
        <taxon>Pseudomonadati</taxon>
        <taxon>Pseudomonadota</taxon>
        <taxon>Gammaproteobacteria</taxon>
        <taxon>Oceanospirillales</taxon>
        <taxon>Oceanospirillaceae</taxon>
        <taxon>Bacterioplanes</taxon>
    </lineage>
</organism>
<dbReference type="EMBL" id="CP022530">
    <property type="protein sequence ID" value="ASP37644.1"/>
    <property type="molecule type" value="Genomic_DNA"/>
</dbReference>
<gene>
    <name evidence="2" type="ORF">CHH28_02690</name>
</gene>
<protein>
    <recommendedName>
        <fullName evidence="4">Fibronectin type-III domain-containing protein</fullName>
    </recommendedName>
</protein>
<evidence type="ECO:0000313" key="2">
    <source>
        <dbReference type="EMBL" id="ASP37644.1"/>
    </source>
</evidence>